<dbReference type="AlphaFoldDB" id="A0A1T4WXL3"/>
<keyword evidence="2" id="KW-0812">Transmembrane</keyword>
<protein>
    <submittedName>
        <fullName evidence="3">Low affinity Fe/Cu permease</fullName>
    </submittedName>
</protein>
<reference evidence="4" key="1">
    <citation type="submission" date="2017-02" db="EMBL/GenBank/DDBJ databases">
        <authorList>
            <person name="Varghese N."/>
            <person name="Submissions S."/>
        </authorList>
    </citation>
    <scope>NUCLEOTIDE SEQUENCE [LARGE SCALE GENOMIC DNA]</scope>
    <source>
        <strain evidence="4">ATCC 700200</strain>
    </source>
</reference>
<dbReference type="OrthoDB" id="119761at2"/>
<feature type="transmembrane region" description="Helical" evidence="2">
    <location>
        <begin position="20"/>
        <end position="39"/>
    </location>
</feature>
<feature type="transmembrane region" description="Helical" evidence="2">
    <location>
        <begin position="45"/>
        <end position="64"/>
    </location>
</feature>
<keyword evidence="4" id="KW-1185">Reference proteome</keyword>
<organism evidence="3 4">
    <name type="scientific">Prosthecobacter debontii</name>
    <dbReference type="NCBI Taxonomy" id="48467"/>
    <lineage>
        <taxon>Bacteria</taxon>
        <taxon>Pseudomonadati</taxon>
        <taxon>Verrucomicrobiota</taxon>
        <taxon>Verrucomicrobiia</taxon>
        <taxon>Verrucomicrobiales</taxon>
        <taxon>Verrucomicrobiaceae</taxon>
        <taxon>Prosthecobacter</taxon>
    </lineage>
</organism>
<dbReference type="GO" id="GO:0055085">
    <property type="term" value="P:transmembrane transport"/>
    <property type="evidence" value="ECO:0007669"/>
    <property type="project" value="InterPro"/>
</dbReference>
<evidence type="ECO:0000256" key="2">
    <source>
        <dbReference type="SAM" id="Phobius"/>
    </source>
</evidence>
<evidence type="ECO:0000313" key="3">
    <source>
        <dbReference type="EMBL" id="SKA82102.1"/>
    </source>
</evidence>
<gene>
    <name evidence="3" type="ORF">SAMN02745166_00863</name>
</gene>
<keyword evidence="1" id="KW-0175">Coiled coil</keyword>
<dbReference type="RefSeq" id="WP_078812059.1">
    <property type="nucleotide sequence ID" value="NZ_FUYE01000002.1"/>
</dbReference>
<evidence type="ECO:0000313" key="4">
    <source>
        <dbReference type="Proteomes" id="UP000190774"/>
    </source>
</evidence>
<keyword evidence="2" id="KW-0472">Membrane</keyword>
<feature type="coiled-coil region" evidence="1">
    <location>
        <begin position="79"/>
        <end position="121"/>
    </location>
</feature>
<dbReference type="Proteomes" id="UP000190774">
    <property type="component" value="Unassembled WGS sequence"/>
</dbReference>
<name>A0A1T4WXL3_9BACT</name>
<keyword evidence="2" id="KW-1133">Transmembrane helix</keyword>
<accession>A0A1T4WXL3</accession>
<dbReference type="STRING" id="48467.SAMN02745166_00863"/>
<dbReference type="Pfam" id="PF04120">
    <property type="entry name" value="Iron_permease"/>
    <property type="match status" value="1"/>
</dbReference>
<dbReference type="EMBL" id="FUYE01000002">
    <property type="protein sequence ID" value="SKA82102.1"/>
    <property type="molecule type" value="Genomic_DNA"/>
</dbReference>
<sequence length="126" mass="14159">MKDLFAKMASQAARGLGHPFAFILALLIVLGWAALGPSLGYSETWQLVINTGTTIVTFLSVFLIQNSQNRESMAMQLKLDEIIRSIKAARDDIIDLEDLPEEQLEKLAEEFRQKVQRTKSQPSKKP</sequence>
<dbReference type="InterPro" id="IPR007251">
    <property type="entry name" value="Iron_permease_Fet4"/>
</dbReference>
<evidence type="ECO:0000256" key="1">
    <source>
        <dbReference type="SAM" id="Coils"/>
    </source>
</evidence>
<proteinExistence type="predicted"/>